<keyword evidence="3" id="KW-0804">Transcription</keyword>
<dbReference type="InterPro" id="IPR050707">
    <property type="entry name" value="HTH_MetabolicPath_Reg"/>
</dbReference>
<dbReference type="PROSITE" id="PS51077">
    <property type="entry name" value="HTH_ICLR"/>
    <property type="match status" value="1"/>
</dbReference>
<name>A0A543E492_9PSEU</name>
<dbReference type="InterPro" id="IPR005471">
    <property type="entry name" value="Tscrpt_reg_IclR_N"/>
</dbReference>
<dbReference type="PANTHER" id="PTHR30136">
    <property type="entry name" value="HELIX-TURN-HELIX TRANSCRIPTIONAL REGULATOR, ICLR FAMILY"/>
    <property type="match status" value="1"/>
</dbReference>
<dbReference type="PROSITE" id="PS51078">
    <property type="entry name" value="ICLR_ED"/>
    <property type="match status" value="1"/>
</dbReference>
<reference evidence="6 7" key="1">
    <citation type="submission" date="2019-06" db="EMBL/GenBank/DDBJ databases">
        <title>Sequencing the genomes of 1000 actinobacteria strains.</title>
        <authorList>
            <person name="Klenk H.-P."/>
        </authorList>
    </citation>
    <scope>NUCLEOTIDE SEQUENCE [LARGE SCALE GENOMIC DNA]</scope>
    <source>
        <strain evidence="6 7">DSM 45301</strain>
    </source>
</reference>
<feature type="domain" description="HTH iclR-type" evidence="4">
    <location>
        <begin position="19"/>
        <end position="80"/>
    </location>
</feature>
<evidence type="ECO:0000259" key="4">
    <source>
        <dbReference type="PROSITE" id="PS51077"/>
    </source>
</evidence>
<dbReference type="EMBL" id="VFPA01000001">
    <property type="protein sequence ID" value="TQM16363.1"/>
    <property type="molecule type" value="Genomic_DNA"/>
</dbReference>
<organism evidence="6 7">
    <name type="scientific">Pseudonocardia kunmingensis</name>
    <dbReference type="NCBI Taxonomy" id="630975"/>
    <lineage>
        <taxon>Bacteria</taxon>
        <taxon>Bacillati</taxon>
        <taxon>Actinomycetota</taxon>
        <taxon>Actinomycetes</taxon>
        <taxon>Pseudonocardiales</taxon>
        <taxon>Pseudonocardiaceae</taxon>
        <taxon>Pseudonocardia</taxon>
    </lineage>
</organism>
<evidence type="ECO:0000256" key="2">
    <source>
        <dbReference type="ARBA" id="ARBA00023125"/>
    </source>
</evidence>
<keyword evidence="7" id="KW-1185">Reference proteome</keyword>
<keyword evidence="1" id="KW-0805">Transcription regulation</keyword>
<dbReference type="GO" id="GO:0045892">
    <property type="term" value="P:negative regulation of DNA-templated transcription"/>
    <property type="evidence" value="ECO:0007669"/>
    <property type="project" value="TreeGrafter"/>
</dbReference>
<feature type="domain" description="IclR-ED" evidence="5">
    <location>
        <begin position="81"/>
        <end position="263"/>
    </location>
</feature>
<dbReference type="SMART" id="SM00346">
    <property type="entry name" value="HTH_ICLR"/>
    <property type="match status" value="1"/>
</dbReference>
<dbReference type="Pfam" id="PF09339">
    <property type="entry name" value="HTH_IclR"/>
    <property type="match status" value="1"/>
</dbReference>
<dbReference type="PANTHER" id="PTHR30136:SF24">
    <property type="entry name" value="HTH-TYPE TRANSCRIPTIONAL REPRESSOR ALLR"/>
    <property type="match status" value="1"/>
</dbReference>
<dbReference type="InterPro" id="IPR029016">
    <property type="entry name" value="GAF-like_dom_sf"/>
</dbReference>
<gene>
    <name evidence="6" type="ORF">FB558_3176</name>
</gene>
<accession>A0A543E492</accession>
<dbReference type="Pfam" id="PF01614">
    <property type="entry name" value="IclR_C"/>
    <property type="match status" value="1"/>
</dbReference>
<dbReference type="GO" id="GO:0003700">
    <property type="term" value="F:DNA-binding transcription factor activity"/>
    <property type="evidence" value="ECO:0007669"/>
    <property type="project" value="TreeGrafter"/>
</dbReference>
<dbReference type="AlphaFoldDB" id="A0A543E492"/>
<dbReference type="InterPro" id="IPR036390">
    <property type="entry name" value="WH_DNA-bd_sf"/>
</dbReference>
<evidence type="ECO:0000256" key="1">
    <source>
        <dbReference type="ARBA" id="ARBA00023015"/>
    </source>
</evidence>
<proteinExistence type="predicted"/>
<keyword evidence="2" id="KW-0238">DNA-binding</keyword>
<dbReference type="Gene3D" id="1.10.10.10">
    <property type="entry name" value="Winged helix-like DNA-binding domain superfamily/Winged helix DNA-binding domain"/>
    <property type="match status" value="1"/>
</dbReference>
<dbReference type="InterPro" id="IPR014757">
    <property type="entry name" value="Tscrpt_reg_IclR_C"/>
</dbReference>
<comment type="caution">
    <text evidence="6">The sequence shown here is derived from an EMBL/GenBank/DDBJ whole genome shotgun (WGS) entry which is preliminary data.</text>
</comment>
<evidence type="ECO:0000313" key="7">
    <source>
        <dbReference type="Proteomes" id="UP000315677"/>
    </source>
</evidence>
<dbReference type="SUPFAM" id="SSF55781">
    <property type="entry name" value="GAF domain-like"/>
    <property type="match status" value="1"/>
</dbReference>
<sequence>MTSATSAGPARRGRASAAGTSVEKAMRIIEALAVSAGPHRLMDVAARAAVPRSTAYRVLAMLAAEGYAENCGDGRYGIGGRLSGLGAQIVSVVSAGVGPALCRLQQEAGGNTVHLAVRVGDHAVYLHKVDSDKPYEMRSRVGNQLWLHCTAIGKAVLAHLPRDEVEAVVASAGMPPRTPATITDLPALHAELAAVRERGYAIDDEENEATVRCLGAAFLDPSGRPRGGVSISTVTFAVERDELLGYAPALQAAVAGMADLIQPTW</sequence>
<dbReference type="Gene3D" id="3.30.450.40">
    <property type="match status" value="1"/>
</dbReference>
<dbReference type="Proteomes" id="UP000315677">
    <property type="component" value="Unassembled WGS sequence"/>
</dbReference>
<dbReference type="GO" id="GO:0003677">
    <property type="term" value="F:DNA binding"/>
    <property type="evidence" value="ECO:0007669"/>
    <property type="project" value="UniProtKB-KW"/>
</dbReference>
<dbReference type="OrthoDB" id="8479143at2"/>
<dbReference type="SUPFAM" id="SSF46785">
    <property type="entry name" value="Winged helix' DNA-binding domain"/>
    <property type="match status" value="1"/>
</dbReference>
<evidence type="ECO:0000313" key="6">
    <source>
        <dbReference type="EMBL" id="TQM16363.1"/>
    </source>
</evidence>
<protein>
    <submittedName>
        <fullName evidence="6">IclR family transcriptional regulator</fullName>
    </submittedName>
</protein>
<evidence type="ECO:0000259" key="5">
    <source>
        <dbReference type="PROSITE" id="PS51078"/>
    </source>
</evidence>
<evidence type="ECO:0000256" key="3">
    <source>
        <dbReference type="ARBA" id="ARBA00023163"/>
    </source>
</evidence>
<dbReference type="RefSeq" id="WP_142053358.1">
    <property type="nucleotide sequence ID" value="NZ_VFPA01000001.1"/>
</dbReference>
<dbReference type="InterPro" id="IPR036388">
    <property type="entry name" value="WH-like_DNA-bd_sf"/>
</dbReference>